<feature type="compositionally biased region" description="Basic and acidic residues" evidence="1">
    <location>
        <begin position="234"/>
        <end position="248"/>
    </location>
</feature>
<feature type="region of interest" description="Disordered" evidence="1">
    <location>
        <begin position="165"/>
        <end position="266"/>
    </location>
</feature>
<feature type="compositionally biased region" description="Polar residues" evidence="1">
    <location>
        <begin position="184"/>
        <end position="194"/>
    </location>
</feature>
<feature type="compositionally biased region" description="Basic residues" evidence="1">
    <location>
        <begin position="257"/>
        <end position="266"/>
    </location>
</feature>
<evidence type="ECO:0000313" key="2">
    <source>
        <dbReference type="EMBL" id="PHH77728.1"/>
    </source>
</evidence>
<keyword evidence="3" id="KW-1185">Reference proteome</keyword>
<evidence type="ECO:0000313" key="3">
    <source>
        <dbReference type="Proteomes" id="UP000224854"/>
    </source>
</evidence>
<accession>A0A2C5YI39</accession>
<gene>
    <name evidence="2" type="ORF">CDD82_3378</name>
</gene>
<proteinExistence type="predicted"/>
<comment type="caution">
    <text evidence="2">The sequence shown here is derived from an EMBL/GenBank/DDBJ whole genome shotgun (WGS) entry which is preliminary data.</text>
</comment>
<feature type="compositionally biased region" description="Polar residues" evidence="1">
    <location>
        <begin position="49"/>
        <end position="98"/>
    </location>
</feature>
<feature type="compositionally biased region" description="Polar residues" evidence="1">
    <location>
        <begin position="16"/>
        <end position="28"/>
    </location>
</feature>
<sequence length="266" mass="28127">MLSPRGPLRNLAATVESAQTTPGLNPPSSGVGPVQQTRQGQQLLQFQGNNSPAFFNPLAPSQNQGRTQQTRALQPINTAGSSNVGQNSQTANTQQQEESASRLDQLVSASTGHYDDSPELPSEEQRNARTRLLDLAAAEQGSINISDWLQSGEAEDYDELFDFAEDGGLAGGMENQGPAAPGSAPQQGVGSLNQGAAAPSRSPLPVSRFGAGLEDFPAGTYPLVGTPSDSGSESPRHGREESPKRGRDESDDEQDGRRHRRARLDG</sequence>
<name>A0A2C5YI39_9HYPO</name>
<dbReference type="AlphaFoldDB" id="A0A2C5YI39"/>
<protein>
    <submittedName>
        <fullName evidence="2">Uncharacterized protein</fullName>
    </submittedName>
</protein>
<reference evidence="2 3" key="1">
    <citation type="submission" date="2017-06" db="EMBL/GenBank/DDBJ databases">
        <title>Ant-infecting Ophiocordyceps genomes reveal a high diversity of potential behavioral manipulation genes and a possible major role for enterotoxins.</title>
        <authorList>
            <person name="De Bekker C."/>
            <person name="Evans H.C."/>
            <person name="Brachmann A."/>
            <person name="Hughes D.P."/>
        </authorList>
    </citation>
    <scope>NUCLEOTIDE SEQUENCE [LARGE SCALE GENOMIC DNA]</scope>
    <source>
        <strain evidence="2 3">1348a</strain>
    </source>
</reference>
<dbReference type="Proteomes" id="UP000224854">
    <property type="component" value="Unassembled WGS sequence"/>
</dbReference>
<feature type="region of interest" description="Disordered" evidence="1">
    <location>
        <begin position="1"/>
        <end position="131"/>
    </location>
</feature>
<feature type="compositionally biased region" description="Low complexity" evidence="1">
    <location>
        <begin position="30"/>
        <end position="48"/>
    </location>
</feature>
<dbReference type="EMBL" id="NJEU01000255">
    <property type="protein sequence ID" value="PHH77728.1"/>
    <property type="molecule type" value="Genomic_DNA"/>
</dbReference>
<evidence type="ECO:0000256" key="1">
    <source>
        <dbReference type="SAM" id="MobiDB-lite"/>
    </source>
</evidence>
<organism evidence="2 3">
    <name type="scientific">Ophiocordyceps australis</name>
    <dbReference type="NCBI Taxonomy" id="1399860"/>
    <lineage>
        <taxon>Eukaryota</taxon>
        <taxon>Fungi</taxon>
        <taxon>Dikarya</taxon>
        <taxon>Ascomycota</taxon>
        <taxon>Pezizomycotina</taxon>
        <taxon>Sordariomycetes</taxon>
        <taxon>Hypocreomycetidae</taxon>
        <taxon>Hypocreales</taxon>
        <taxon>Ophiocordycipitaceae</taxon>
        <taxon>Ophiocordyceps</taxon>
    </lineage>
</organism>